<reference evidence="1" key="1">
    <citation type="journal article" date="2020" name="Nature">
        <title>Giant virus diversity and host interactions through global metagenomics.</title>
        <authorList>
            <person name="Schulz F."/>
            <person name="Roux S."/>
            <person name="Paez-Espino D."/>
            <person name="Jungbluth S."/>
            <person name="Walsh D.A."/>
            <person name="Denef V.J."/>
            <person name="McMahon K.D."/>
            <person name="Konstantinidis K.T."/>
            <person name="Eloe-Fadrosh E.A."/>
            <person name="Kyrpides N.C."/>
            <person name="Woyke T."/>
        </authorList>
    </citation>
    <scope>NUCLEOTIDE SEQUENCE</scope>
    <source>
        <strain evidence="1">GVMAG-M-3300025880-76</strain>
    </source>
</reference>
<evidence type="ECO:0000313" key="1">
    <source>
        <dbReference type="EMBL" id="QHU02544.1"/>
    </source>
</evidence>
<accession>A0A6C0JFV3</accession>
<protein>
    <submittedName>
        <fullName evidence="1">Uncharacterized protein</fullName>
    </submittedName>
</protein>
<dbReference type="AlphaFoldDB" id="A0A6C0JFV3"/>
<dbReference type="EMBL" id="MN740360">
    <property type="protein sequence ID" value="QHU02544.1"/>
    <property type="molecule type" value="Genomic_DNA"/>
</dbReference>
<sequence>MTHSKSLCKRKSVKNPNRCKKVSGCKVAIGTKRTFCRKTKNTRKGKYGHPKTRRVKALRRTKAEKLQDKLMGKRSDKEIRELRKLM</sequence>
<name>A0A6C0JFV3_9ZZZZ</name>
<proteinExistence type="predicted"/>
<organism evidence="1">
    <name type="scientific">viral metagenome</name>
    <dbReference type="NCBI Taxonomy" id="1070528"/>
    <lineage>
        <taxon>unclassified sequences</taxon>
        <taxon>metagenomes</taxon>
        <taxon>organismal metagenomes</taxon>
    </lineage>
</organism>